<evidence type="ECO:0000313" key="9">
    <source>
        <dbReference type="EMBL" id="MDQ0189750.1"/>
    </source>
</evidence>
<evidence type="ECO:0000256" key="5">
    <source>
        <dbReference type="ARBA" id="ARBA00023239"/>
    </source>
</evidence>
<dbReference type="Pfam" id="PF06339">
    <property type="entry name" value="Ectoine_synth"/>
    <property type="match status" value="1"/>
</dbReference>
<comment type="similarity">
    <text evidence="2 8">Belongs to the ectoine synthase family.</text>
</comment>
<evidence type="ECO:0000256" key="3">
    <source>
        <dbReference type="ARBA" id="ARBA00013192"/>
    </source>
</evidence>
<dbReference type="InterPro" id="IPR010462">
    <property type="entry name" value="Ectoine_synth"/>
</dbReference>
<comment type="caution">
    <text evidence="9">The sequence shown here is derived from an EMBL/GenBank/DDBJ whole genome shotgun (WGS) entry which is preliminary data.</text>
</comment>
<dbReference type="CDD" id="cd06978">
    <property type="entry name" value="cupin_EctC"/>
    <property type="match status" value="1"/>
</dbReference>
<gene>
    <name evidence="8" type="primary">ectC</name>
    <name evidence="9" type="ORF">J2S03_001597</name>
</gene>
<dbReference type="PANTHER" id="PTHR39289">
    <property type="match status" value="1"/>
</dbReference>
<comment type="pathway">
    <text evidence="1 8">Amine and polyamine biosynthesis; ectoine biosynthesis; L-ectoine from L-aspartate 4-semialdehyde: step 3/3.</text>
</comment>
<keyword evidence="10" id="KW-1185">Reference proteome</keyword>
<evidence type="ECO:0000256" key="2">
    <source>
        <dbReference type="ARBA" id="ARBA00009637"/>
    </source>
</evidence>
<proteinExistence type="inferred from homology"/>
<reference evidence="9 10" key="1">
    <citation type="submission" date="2023-07" db="EMBL/GenBank/DDBJ databases">
        <title>Genomic Encyclopedia of Type Strains, Phase IV (KMG-IV): sequencing the most valuable type-strain genomes for metagenomic binning, comparative biology and taxonomic classification.</title>
        <authorList>
            <person name="Goeker M."/>
        </authorList>
    </citation>
    <scope>NUCLEOTIDE SEQUENCE [LARGE SCALE GENOMIC DNA]</scope>
    <source>
        <strain evidence="9 10">DSM 4006</strain>
    </source>
</reference>
<dbReference type="SUPFAM" id="SSF51182">
    <property type="entry name" value="RmlC-like cupins"/>
    <property type="match status" value="1"/>
</dbReference>
<dbReference type="Proteomes" id="UP001232973">
    <property type="component" value="Unassembled WGS sequence"/>
</dbReference>
<comment type="catalytic activity">
    <reaction evidence="7 8">
        <text>(2S)-4-acetamido-2-aminobutanoate = L-ectoine + H2O</text>
        <dbReference type="Rhea" id="RHEA:17281"/>
        <dbReference type="ChEBI" id="CHEBI:15377"/>
        <dbReference type="ChEBI" id="CHEBI:58515"/>
        <dbReference type="ChEBI" id="CHEBI:58929"/>
        <dbReference type="EC" id="4.2.1.108"/>
    </reaction>
</comment>
<dbReference type="NCBIfam" id="NF009806">
    <property type="entry name" value="PRK13290.1"/>
    <property type="match status" value="1"/>
</dbReference>
<dbReference type="RefSeq" id="WP_274456735.1">
    <property type="nucleotide sequence ID" value="NZ_CP067097.1"/>
</dbReference>
<dbReference type="PANTHER" id="PTHR39289:SF1">
    <property type="entry name" value="L-ECTOINE SYNTHASE"/>
    <property type="match status" value="1"/>
</dbReference>
<organism evidence="9 10">
    <name type="scientific">Alicyclobacillus cycloheptanicus</name>
    <dbReference type="NCBI Taxonomy" id="1457"/>
    <lineage>
        <taxon>Bacteria</taxon>
        <taxon>Bacillati</taxon>
        <taxon>Bacillota</taxon>
        <taxon>Bacilli</taxon>
        <taxon>Bacillales</taxon>
        <taxon>Alicyclobacillaceae</taxon>
        <taxon>Alicyclobacillus</taxon>
    </lineage>
</organism>
<evidence type="ECO:0000256" key="8">
    <source>
        <dbReference type="HAMAP-Rule" id="MF_01255"/>
    </source>
</evidence>
<evidence type="ECO:0000256" key="1">
    <source>
        <dbReference type="ARBA" id="ARBA00005181"/>
    </source>
</evidence>
<dbReference type="EC" id="4.2.1.108" evidence="3 8"/>
<protein>
    <recommendedName>
        <fullName evidence="4 8">L-ectoine synthase</fullName>
        <ecNumber evidence="3 8">4.2.1.108</ecNumber>
    </recommendedName>
    <alternativeName>
        <fullName evidence="6 8">N-acetyldiaminobutyrate dehydratase</fullName>
    </alternativeName>
</protein>
<evidence type="ECO:0000256" key="7">
    <source>
        <dbReference type="ARBA" id="ARBA00048714"/>
    </source>
</evidence>
<evidence type="ECO:0000313" key="10">
    <source>
        <dbReference type="Proteomes" id="UP001232973"/>
    </source>
</evidence>
<dbReference type="GO" id="GO:0033990">
    <property type="term" value="F:ectoine synthase activity"/>
    <property type="evidence" value="ECO:0007669"/>
    <property type="project" value="UniProtKB-EC"/>
</dbReference>
<evidence type="ECO:0000256" key="4">
    <source>
        <dbReference type="ARBA" id="ARBA00019707"/>
    </source>
</evidence>
<sequence>MIVRQLQDIQGTDRDVHAETWSSRRLILRDDNVGFSLHDTIMKAGTDTMMWYKNHIEAVYCIEGEGEIEDLQTGEVHSIRPGTMYLLNNHDQHRVRPKTDLRLVCVFNPPCTGREVHGPDGAYPLST</sequence>
<dbReference type="InterPro" id="IPR011051">
    <property type="entry name" value="RmlC_Cupin_sf"/>
</dbReference>
<dbReference type="EMBL" id="JAUSTP010000010">
    <property type="protein sequence ID" value="MDQ0189750.1"/>
    <property type="molecule type" value="Genomic_DNA"/>
</dbReference>
<accession>A0ABT9XHI5</accession>
<dbReference type="HAMAP" id="MF_01255">
    <property type="entry name" value="Ectoine_synth"/>
    <property type="match status" value="1"/>
</dbReference>
<name>A0ABT9XHI5_9BACL</name>
<keyword evidence="5 8" id="KW-0456">Lyase</keyword>
<dbReference type="InterPro" id="IPR014710">
    <property type="entry name" value="RmlC-like_jellyroll"/>
</dbReference>
<dbReference type="Gene3D" id="2.60.120.10">
    <property type="entry name" value="Jelly Rolls"/>
    <property type="match status" value="1"/>
</dbReference>
<comment type="function">
    <text evidence="8">Catalyzes the circularization of gamma-N-acetyl-alpha,gamma-diaminobutyric acid (ADABA) to ectoine (1,4,5,6-tetrahydro-2-methyl-4-pyrimidine carboxylic acid), which is an excellent osmoprotectant.</text>
</comment>
<evidence type="ECO:0000256" key="6">
    <source>
        <dbReference type="ARBA" id="ARBA00033271"/>
    </source>
</evidence>